<organism evidence="2">
    <name type="scientific">freshwater metagenome</name>
    <dbReference type="NCBI Taxonomy" id="449393"/>
    <lineage>
        <taxon>unclassified sequences</taxon>
        <taxon>metagenomes</taxon>
        <taxon>ecological metagenomes</taxon>
    </lineage>
</organism>
<proteinExistence type="predicted"/>
<accession>A0A6J7HMH9</accession>
<gene>
    <name evidence="2" type="ORF">UFOPK3472_03556</name>
</gene>
<dbReference type="Pfam" id="PF12079">
    <property type="entry name" value="DUF3558"/>
    <property type="match status" value="1"/>
</dbReference>
<dbReference type="AlphaFoldDB" id="A0A6J7HMH9"/>
<name>A0A6J7HMH9_9ZZZZ</name>
<dbReference type="EMBL" id="CAFBLX010000360">
    <property type="protein sequence ID" value="CAB4920622.1"/>
    <property type="molecule type" value="Genomic_DNA"/>
</dbReference>
<dbReference type="InterPro" id="IPR024520">
    <property type="entry name" value="DUF3558"/>
</dbReference>
<evidence type="ECO:0000256" key="1">
    <source>
        <dbReference type="SAM" id="MobiDB-lite"/>
    </source>
</evidence>
<feature type="compositionally biased region" description="Polar residues" evidence="1">
    <location>
        <begin position="9"/>
        <end position="22"/>
    </location>
</feature>
<reference evidence="2" key="1">
    <citation type="submission" date="2020-05" db="EMBL/GenBank/DDBJ databases">
        <authorList>
            <person name="Chiriac C."/>
            <person name="Salcher M."/>
            <person name="Ghai R."/>
            <person name="Kavagutti S V."/>
        </authorList>
    </citation>
    <scope>NUCLEOTIDE SEQUENCE</scope>
</reference>
<sequence length="172" mass="18286">MLVAGCGESTPSAPNAALPTSTSAAPIATEPWDPCTIPDNAVEVAGLDVESKSSNLFGDAPLSNDWKTCIWTDPDPGSWYFLGAFSGFHSLDDLEANDRFNQFSKVDGLGGYQFLRADRPAGRSCGMAFEVEKGLVYFVLDTMGSEDPQGDPCVEIMRIAGSLRSSLPPATN</sequence>
<evidence type="ECO:0000313" key="2">
    <source>
        <dbReference type="EMBL" id="CAB4920622.1"/>
    </source>
</evidence>
<feature type="region of interest" description="Disordered" evidence="1">
    <location>
        <begin position="1"/>
        <end position="22"/>
    </location>
</feature>
<protein>
    <submittedName>
        <fullName evidence="2">Unannotated protein</fullName>
    </submittedName>
</protein>